<dbReference type="PROSITE" id="PS00018">
    <property type="entry name" value="EF_HAND_1"/>
    <property type="match status" value="1"/>
</dbReference>
<reference evidence="3 4" key="1">
    <citation type="submission" date="2019-02" db="EMBL/GenBank/DDBJ databases">
        <title>Deep-cultivation of Planctomycetes and their phenomic and genomic characterization uncovers novel biology.</title>
        <authorList>
            <person name="Wiegand S."/>
            <person name="Jogler M."/>
            <person name="Boedeker C."/>
            <person name="Pinto D."/>
            <person name="Vollmers J."/>
            <person name="Rivas-Marin E."/>
            <person name="Kohn T."/>
            <person name="Peeters S.H."/>
            <person name="Heuer A."/>
            <person name="Rast P."/>
            <person name="Oberbeckmann S."/>
            <person name="Bunk B."/>
            <person name="Jeske O."/>
            <person name="Meyerdierks A."/>
            <person name="Storesund J.E."/>
            <person name="Kallscheuer N."/>
            <person name="Luecker S."/>
            <person name="Lage O.M."/>
            <person name="Pohl T."/>
            <person name="Merkel B.J."/>
            <person name="Hornburger P."/>
            <person name="Mueller R.-W."/>
            <person name="Bruemmer F."/>
            <person name="Labrenz M."/>
            <person name="Spormann A.M."/>
            <person name="Op Den Camp H."/>
            <person name="Overmann J."/>
            <person name="Amann R."/>
            <person name="Jetten M.S.M."/>
            <person name="Mascher T."/>
            <person name="Medema M.H."/>
            <person name="Devos D.P."/>
            <person name="Kaster A.-K."/>
            <person name="Ovreas L."/>
            <person name="Rohde M."/>
            <person name="Galperin M.Y."/>
            <person name="Jogler C."/>
        </authorList>
    </citation>
    <scope>NUCLEOTIDE SEQUENCE [LARGE SCALE GENOMIC DNA]</scope>
    <source>
        <strain evidence="3 4">Pla123a</strain>
    </source>
</reference>
<evidence type="ECO:0000313" key="3">
    <source>
        <dbReference type="EMBL" id="TWT85957.1"/>
    </source>
</evidence>
<keyword evidence="3" id="KW-0378">Hydrolase</keyword>
<dbReference type="Proteomes" id="UP000318478">
    <property type="component" value="Unassembled WGS sequence"/>
</dbReference>
<dbReference type="InterPro" id="IPR018247">
    <property type="entry name" value="EF_Hand_1_Ca_BS"/>
</dbReference>
<dbReference type="Pfam" id="PF13472">
    <property type="entry name" value="Lipase_GDSL_2"/>
    <property type="match status" value="1"/>
</dbReference>
<dbReference type="Pfam" id="PF00404">
    <property type="entry name" value="Dockerin_1"/>
    <property type="match status" value="1"/>
</dbReference>
<keyword evidence="1" id="KW-0732">Signal</keyword>
<keyword evidence="4" id="KW-1185">Reference proteome</keyword>
<feature type="chain" id="PRO_5022730585" evidence="1">
    <location>
        <begin position="21"/>
        <end position="453"/>
    </location>
</feature>
<dbReference type="GO" id="GO:0000272">
    <property type="term" value="P:polysaccharide catabolic process"/>
    <property type="evidence" value="ECO:0007669"/>
    <property type="project" value="InterPro"/>
</dbReference>
<dbReference type="Gene3D" id="3.40.50.1110">
    <property type="entry name" value="SGNH hydrolase"/>
    <property type="match status" value="1"/>
</dbReference>
<dbReference type="InterPro" id="IPR002105">
    <property type="entry name" value="Dockerin_1_rpt"/>
</dbReference>
<dbReference type="InterPro" id="IPR036439">
    <property type="entry name" value="Dockerin_dom_sf"/>
</dbReference>
<dbReference type="SUPFAM" id="SSF52266">
    <property type="entry name" value="SGNH hydrolase"/>
    <property type="match status" value="1"/>
</dbReference>
<comment type="caution">
    <text evidence="3">The sequence shown here is derived from an EMBL/GenBank/DDBJ whole genome shotgun (WGS) entry which is preliminary data.</text>
</comment>
<dbReference type="SUPFAM" id="SSF63446">
    <property type="entry name" value="Type I dockerin domain"/>
    <property type="match status" value="1"/>
</dbReference>
<dbReference type="GO" id="GO:0004553">
    <property type="term" value="F:hydrolase activity, hydrolyzing O-glycosyl compounds"/>
    <property type="evidence" value="ECO:0007669"/>
    <property type="project" value="InterPro"/>
</dbReference>
<dbReference type="PANTHER" id="PTHR30383">
    <property type="entry name" value="THIOESTERASE 1/PROTEASE 1/LYSOPHOSPHOLIPASE L1"/>
    <property type="match status" value="1"/>
</dbReference>
<dbReference type="RefSeq" id="WP_197527648.1">
    <property type="nucleotide sequence ID" value="NZ_SJPO01000001.1"/>
</dbReference>
<dbReference type="GO" id="GO:0016788">
    <property type="term" value="F:hydrolase activity, acting on ester bonds"/>
    <property type="evidence" value="ECO:0007669"/>
    <property type="project" value="UniProtKB-ARBA"/>
</dbReference>
<feature type="domain" description="SGNH hydrolase-type esterase" evidence="2">
    <location>
        <begin position="42"/>
        <end position="222"/>
    </location>
</feature>
<dbReference type="Gene3D" id="1.10.1330.10">
    <property type="entry name" value="Dockerin domain"/>
    <property type="match status" value="1"/>
</dbReference>
<dbReference type="EMBL" id="SJPO01000001">
    <property type="protein sequence ID" value="TWT85957.1"/>
    <property type="molecule type" value="Genomic_DNA"/>
</dbReference>
<proteinExistence type="predicted"/>
<evidence type="ECO:0000256" key="1">
    <source>
        <dbReference type="SAM" id="SignalP"/>
    </source>
</evidence>
<sequence precursor="true">MIESCRSLTLLVLFGAGVQAAQPAQFVERLRDGDPQTVVTYGTSLTAGGAWSPQLSSRLSAAYPGELTWVNSGLSGKASNSGVANLSSRVLSHSPDAVFIEFAMNDAFTAYEDGNIDQGISVAHARTNLESMIDSIQSQNPAAEVFLQTTNPAWDAPNGNLSGTKRPDLPDYYQMYRDVGAERGLTLIDNHMVWSTLQQNDPKEFQSRVADGTHPDALGYQRYATPALLYALGAEMGPCLLVELGTGRSVLHNQSADSVELIGYTISSASGTLLPDWDGLSSTAPDTWEKANPTPENLSELSRTTSEVVAANAVRPLGQVWDPAKSLDLTLRYQTPNGALHSGSVVYLQDLGELATVAGDYNRDGIVDFADYQTWRDAYGSPGPPSGGVNADGNGDGRVDAADYSIWRDHAAAVAKTALDYALPVPEPTAGLAGATASLLLLSRSTNTRAIRP</sequence>
<dbReference type="InterPro" id="IPR036514">
    <property type="entry name" value="SGNH_hydro_sf"/>
</dbReference>
<dbReference type="AlphaFoldDB" id="A0A5C5ZFZ0"/>
<gene>
    <name evidence="3" type="ORF">Pla123a_07640</name>
</gene>
<organism evidence="3 4">
    <name type="scientific">Posidoniimonas polymericola</name>
    <dbReference type="NCBI Taxonomy" id="2528002"/>
    <lineage>
        <taxon>Bacteria</taxon>
        <taxon>Pseudomonadati</taxon>
        <taxon>Planctomycetota</taxon>
        <taxon>Planctomycetia</taxon>
        <taxon>Pirellulales</taxon>
        <taxon>Lacipirellulaceae</taxon>
        <taxon>Posidoniimonas</taxon>
    </lineage>
</organism>
<dbReference type="InterPro" id="IPR013830">
    <property type="entry name" value="SGNH_hydro"/>
</dbReference>
<evidence type="ECO:0000313" key="4">
    <source>
        <dbReference type="Proteomes" id="UP000318478"/>
    </source>
</evidence>
<protein>
    <submittedName>
        <fullName evidence="3">GDSL-like Lipase/Acylhydrolase</fullName>
    </submittedName>
</protein>
<evidence type="ECO:0000259" key="2">
    <source>
        <dbReference type="Pfam" id="PF13472"/>
    </source>
</evidence>
<accession>A0A5C5ZFZ0</accession>
<dbReference type="InterPro" id="IPR051532">
    <property type="entry name" value="Ester_Hydrolysis_Enzymes"/>
</dbReference>
<feature type="signal peptide" evidence="1">
    <location>
        <begin position="1"/>
        <end position="20"/>
    </location>
</feature>
<name>A0A5C5ZFZ0_9BACT</name>